<keyword evidence="4" id="KW-1185">Reference proteome</keyword>
<evidence type="ECO:0000256" key="1">
    <source>
        <dbReference type="SAM" id="MobiDB-lite"/>
    </source>
</evidence>
<dbReference type="EMBL" id="JAXOVC010000007">
    <property type="protein sequence ID" value="KAK4498991.1"/>
    <property type="molecule type" value="Genomic_DNA"/>
</dbReference>
<dbReference type="Pfam" id="PF06985">
    <property type="entry name" value="HET"/>
    <property type="match status" value="1"/>
</dbReference>
<evidence type="ECO:0000313" key="3">
    <source>
        <dbReference type="EMBL" id="KAK4498991.1"/>
    </source>
</evidence>
<protein>
    <recommendedName>
        <fullName evidence="2">Heterokaryon incompatibility domain-containing protein</fullName>
    </recommendedName>
</protein>
<gene>
    <name evidence="3" type="ORF">PRZ48_009502</name>
</gene>
<evidence type="ECO:0000313" key="4">
    <source>
        <dbReference type="Proteomes" id="UP001305779"/>
    </source>
</evidence>
<dbReference type="Pfam" id="PF26639">
    <property type="entry name" value="Het-6_barrel"/>
    <property type="match status" value="1"/>
</dbReference>
<organism evidence="3 4">
    <name type="scientific">Zasmidium cellare</name>
    <name type="common">Wine cellar mold</name>
    <name type="synonym">Racodium cellare</name>
    <dbReference type="NCBI Taxonomy" id="395010"/>
    <lineage>
        <taxon>Eukaryota</taxon>
        <taxon>Fungi</taxon>
        <taxon>Dikarya</taxon>
        <taxon>Ascomycota</taxon>
        <taxon>Pezizomycotina</taxon>
        <taxon>Dothideomycetes</taxon>
        <taxon>Dothideomycetidae</taxon>
        <taxon>Mycosphaerellales</taxon>
        <taxon>Mycosphaerellaceae</taxon>
        <taxon>Zasmidium</taxon>
    </lineage>
</organism>
<dbReference type="Proteomes" id="UP001305779">
    <property type="component" value="Unassembled WGS sequence"/>
</dbReference>
<sequence length="739" mass="84856">MSMNYSNTHLSRRTGRIIAESILQRYVLKKQQTKLPDEESCDECPEQYEYSRLPPRSIRLLKIYPFSVSAREPLVVSLHTVSLDSSVPFDALSYTWGPPSWEAREATSTQMFTRVPRCYPVYCGADLLHVTKNLWDALVHIRQLQSNHEAQEQFKTHLRVSLSQHLWIDELCIDQEHLEERGQQVSMMGEIYSKANVVLAWLGDQEPITRNGLEMLRRLDIIMDASRSERVTSVSFTDEDFWRRMGLEPFTSEQWRAVIDVLTREWFTRTWVIQEVALTSKYAVCLCGTSAFSIVDIFKIVSFLLSSGWSNLVSHGLRTSYSKDHFKFIQRILSFHPFQWLRNIQERTGKARRYPFHLLQAYTFPLTFCFDPRDKVYAALGLAAEFNSDGDMTFDVDYKEPPADTYVRASKRCFGVSKSLDLLSVAVHLDRGSYIPELRNLPSWCPNYASNDYNDGRTQPLDLQPDDERTSKTFAASGSSSHIHTHADSTSPLLNTRGISCGKVFEVVELEFSFDWKQLAEHIDFLSRIPLPTSDPLIETFWRTLVYDMYDPDSGDQPYPARETTPDSFFILLYIMLNDDFVKGRHQDPQVREKLERMASAITKLTQIHPNAATLFPDFAHYLSLDEEVVTDASFWDSDGAQYPLYQNPVPATSLIYNTQAKARSRRFFRTGDHQLGVGFKATRPGDEVWLLAGGRVPYVLRPLSNGNYEFQGEAYVHGIMKGEAWPGDEGELVDVVLE</sequence>
<evidence type="ECO:0000259" key="2">
    <source>
        <dbReference type="Pfam" id="PF06985"/>
    </source>
</evidence>
<dbReference type="InterPro" id="IPR010730">
    <property type="entry name" value="HET"/>
</dbReference>
<feature type="region of interest" description="Disordered" evidence="1">
    <location>
        <begin position="455"/>
        <end position="475"/>
    </location>
</feature>
<dbReference type="PANTHER" id="PTHR24148:SF64">
    <property type="entry name" value="HETEROKARYON INCOMPATIBILITY DOMAIN-CONTAINING PROTEIN"/>
    <property type="match status" value="1"/>
</dbReference>
<accession>A0ABR0EBW6</accession>
<feature type="domain" description="Heterokaryon incompatibility" evidence="2">
    <location>
        <begin position="89"/>
        <end position="275"/>
    </location>
</feature>
<dbReference type="PANTHER" id="PTHR24148">
    <property type="entry name" value="ANKYRIN REPEAT DOMAIN-CONTAINING PROTEIN 39 HOMOLOG-RELATED"/>
    <property type="match status" value="1"/>
</dbReference>
<comment type="caution">
    <text evidence="3">The sequence shown here is derived from an EMBL/GenBank/DDBJ whole genome shotgun (WGS) entry which is preliminary data.</text>
</comment>
<proteinExistence type="predicted"/>
<reference evidence="3 4" key="1">
    <citation type="journal article" date="2023" name="G3 (Bethesda)">
        <title>A chromosome-level genome assembly of Zasmidium syzygii isolated from banana leaves.</title>
        <authorList>
            <person name="van Westerhoven A.C."/>
            <person name="Mehrabi R."/>
            <person name="Talebi R."/>
            <person name="Steentjes M.B.F."/>
            <person name="Corcolon B."/>
            <person name="Chong P.A."/>
            <person name="Kema G.H.J."/>
            <person name="Seidl M.F."/>
        </authorList>
    </citation>
    <scope>NUCLEOTIDE SEQUENCE [LARGE SCALE GENOMIC DNA]</scope>
    <source>
        <strain evidence="3 4">P124</strain>
    </source>
</reference>
<name>A0ABR0EBW6_ZASCE</name>
<dbReference type="InterPro" id="IPR052895">
    <property type="entry name" value="HetReg/Transcr_Mod"/>
</dbReference>